<evidence type="ECO:0000313" key="2">
    <source>
        <dbReference type="Proteomes" id="UP001500908"/>
    </source>
</evidence>
<name>A0ABP7FPL0_9ACTN</name>
<dbReference type="RefSeq" id="WP_344971212.1">
    <property type="nucleotide sequence ID" value="NZ_BAABDD010000010.1"/>
</dbReference>
<comment type="caution">
    <text evidence="1">The sequence shown here is derived from an EMBL/GenBank/DDBJ whole genome shotgun (WGS) entry which is preliminary data.</text>
</comment>
<evidence type="ECO:0000313" key="1">
    <source>
        <dbReference type="EMBL" id="GAA3744540.1"/>
    </source>
</evidence>
<proteinExistence type="predicted"/>
<sequence>MTLLDVDVSRYSLTVDARDTIRAVLDSGDGERGSRFDEIMHVASCGEAAFAVPPSASVDRGDFRPGLPDDDDWPEIGDRHELAVLRNMERAGLAETYDLFSETIGESYLDEGRVLTVVRVLCPFTIVSVRYGWSGVLGAYADRWEITERTHTVQAGTYLVGHVGDFGMTYVGATGIDAACEGADDITDDVLFMWLVEQEGFLASSCLAGCDSCQGRWIAEAGSWHFRPDCARDVDDFDFDAIDDVDGATIACPACVTGRVGFLVV</sequence>
<organism evidence="1 2">
    <name type="scientific">Salinactinospora qingdaonensis</name>
    <dbReference type="NCBI Taxonomy" id="702744"/>
    <lineage>
        <taxon>Bacteria</taxon>
        <taxon>Bacillati</taxon>
        <taxon>Actinomycetota</taxon>
        <taxon>Actinomycetes</taxon>
        <taxon>Streptosporangiales</taxon>
        <taxon>Nocardiopsidaceae</taxon>
        <taxon>Salinactinospora</taxon>
    </lineage>
</organism>
<dbReference type="EMBL" id="BAABDD010000010">
    <property type="protein sequence ID" value="GAA3744540.1"/>
    <property type="molecule type" value="Genomic_DNA"/>
</dbReference>
<dbReference type="Proteomes" id="UP001500908">
    <property type="component" value="Unassembled WGS sequence"/>
</dbReference>
<protein>
    <submittedName>
        <fullName evidence="1">Uncharacterized protein</fullName>
    </submittedName>
</protein>
<accession>A0ABP7FPL0</accession>
<keyword evidence="2" id="KW-1185">Reference proteome</keyword>
<reference evidence="2" key="1">
    <citation type="journal article" date="2019" name="Int. J. Syst. Evol. Microbiol.">
        <title>The Global Catalogue of Microorganisms (GCM) 10K type strain sequencing project: providing services to taxonomists for standard genome sequencing and annotation.</title>
        <authorList>
            <consortium name="The Broad Institute Genomics Platform"/>
            <consortium name="The Broad Institute Genome Sequencing Center for Infectious Disease"/>
            <person name="Wu L."/>
            <person name="Ma J."/>
        </authorList>
    </citation>
    <scope>NUCLEOTIDE SEQUENCE [LARGE SCALE GENOMIC DNA]</scope>
    <source>
        <strain evidence="2">JCM 17137</strain>
    </source>
</reference>
<gene>
    <name evidence="1" type="ORF">GCM10022402_25220</name>
</gene>